<dbReference type="PANTHER" id="PTHR34689">
    <property type="entry name" value="NUCLEIC ACID-BINDING PROTEIN"/>
    <property type="match status" value="1"/>
</dbReference>
<evidence type="ECO:0000313" key="4">
    <source>
        <dbReference type="Proteomes" id="UP000332933"/>
    </source>
</evidence>
<proteinExistence type="predicted"/>
<keyword evidence="4" id="KW-1185">Reference proteome</keyword>
<reference evidence="3 4" key="1">
    <citation type="submission" date="2019-03" db="EMBL/GenBank/DDBJ databases">
        <authorList>
            <person name="Gaulin E."/>
            <person name="Dumas B."/>
        </authorList>
    </citation>
    <scope>NUCLEOTIDE SEQUENCE [LARGE SCALE GENOMIC DNA]</scope>
    <source>
        <strain evidence="3">CBS 568.67</strain>
    </source>
</reference>
<sequence>MWQVVNSDDDEASPKSSKRDRKEKKSKKHKKKHKKHKDKKSLAVNQNEYGKYGIIRESDFHAKSVSFNVWLREVKKIADFNGPKWEAMELFKEYMEDYNTATFPHEKYYDVEKYEMRKLSKKGKKKRKADAVEDEEQLRRDVQRRKLEERKIELELTMQTMNREKIENMRHQEQLRTQMQLHYKAGNVEEARRLEQRLNKFDEKKLPDFDED</sequence>
<gene>
    <name evidence="3" type="primary">Aste57867_14125</name>
    <name evidence="2" type="ORF">As57867_014074</name>
    <name evidence="3" type="ORF">ASTE57867_14125</name>
</gene>
<dbReference type="Proteomes" id="UP000332933">
    <property type="component" value="Unassembled WGS sequence"/>
</dbReference>
<name>A0A485L0F4_9STRA</name>
<feature type="compositionally biased region" description="Basic residues" evidence="1">
    <location>
        <begin position="16"/>
        <end position="39"/>
    </location>
</feature>
<dbReference type="EMBL" id="VJMH01005522">
    <property type="protein sequence ID" value="KAF0695025.1"/>
    <property type="molecule type" value="Genomic_DNA"/>
</dbReference>
<evidence type="ECO:0000313" key="3">
    <source>
        <dbReference type="EMBL" id="VFT90952.1"/>
    </source>
</evidence>
<feature type="region of interest" description="Disordered" evidence="1">
    <location>
        <begin position="1"/>
        <end position="42"/>
    </location>
</feature>
<reference evidence="2" key="2">
    <citation type="submission" date="2019-06" db="EMBL/GenBank/DDBJ databases">
        <title>Genomics analysis of Aphanomyces spp. identifies a new class of oomycete effector associated with host adaptation.</title>
        <authorList>
            <person name="Gaulin E."/>
        </authorList>
    </citation>
    <scope>NUCLEOTIDE SEQUENCE</scope>
    <source>
        <strain evidence="2">CBS 578.67</strain>
    </source>
</reference>
<evidence type="ECO:0000313" key="2">
    <source>
        <dbReference type="EMBL" id="KAF0695025.1"/>
    </source>
</evidence>
<dbReference type="EMBL" id="CAADRA010005543">
    <property type="protein sequence ID" value="VFT90952.1"/>
    <property type="molecule type" value="Genomic_DNA"/>
</dbReference>
<evidence type="ECO:0000256" key="1">
    <source>
        <dbReference type="SAM" id="MobiDB-lite"/>
    </source>
</evidence>
<accession>A0A485L0F4</accession>
<protein>
    <submittedName>
        <fullName evidence="3">Aste57867_14125 protein</fullName>
    </submittedName>
</protein>
<dbReference type="PANTHER" id="PTHR34689:SF1">
    <property type="entry name" value="NUCLEIC ACID-BINDING PROTEIN"/>
    <property type="match status" value="1"/>
</dbReference>
<organism evidence="3 4">
    <name type="scientific">Aphanomyces stellatus</name>
    <dbReference type="NCBI Taxonomy" id="120398"/>
    <lineage>
        <taxon>Eukaryota</taxon>
        <taxon>Sar</taxon>
        <taxon>Stramenopiles</taxon>
        <taxon>Oomycota</taxon>
        <taxon>Saprolegniomycetes</taxon>
        <taxon>Saprolegniales</taxon>
        <taxon>Verrucalvaceae</taxon>
        <taxon>Aphanomyces</taxon>
    </lineage>
</organism>
<dbReference type="AlphaFoldDB" id="A0A485L0F4"/>
<dbReference type="OrthoDB" id="2538345at2759"/>